<dbReference type="PANTHER" id="PTHR33608:SF6">
    <property type="entry name" value="BLL2464 PROTEIN"/>
    <property type="match status" value="1"/>
</dbReference>
<sequence>MTGPTLRELTPEQALRHLELLFTRRPDGLLQGDHPGRHGGPGSEPAETRLYEPGVDDVRRMDWNATARTTRPHVRRTLADRELTTWIVLDATASMDFGTARMEKRDLAVGAAAAVAFLTERTGNRIGAQITGPGGIRRIPPRGGRGQLLVLLRAVLERPREPAVPERLHGHTLDTALRALHTLQPPRGLVAVVSDFLETGWERPLRVLAHRHQVLAVEIVDPREMELPDVGMLTLVDPETGRSREVPTHSRKLRARYAEAAREQRALISRSIRRSGAAHLRLRTDRDWVRDVVRHVEAQRRATGGAMAGGGAAGGGSGGRGEGGGAAGDPGGSAGT</sequence>
<reference evidence="4" key="1">
    <citation type="journal article" date="2019" name="Int. J. Syst. Evol. Microbiol.">
        <title>The Global Catalogue of Microorganisms (GCM) 10K type strain sequencing project: providing services to taxonomists for standard genome sequencing and annotation.</title>
        <authorList>
            <consortium name="The Broad Institute Genomics Platform"/>
            <consortium name="The Broad Institute Genome Sequencing Center for Infectious Disease"/>
            <person name="Wu L."/>
            <person name="Ma J."/>
        </authorList>
    </citation>
    <scope>NUCLEOTIDE SEQUENCE [LARGE SCALE GENOMIC DNA]</scope>
    <source>
        <strain evidence="4">CGMCC 4.7275</strain>
    </source>
</reference>
<evidence type="ECO:0000313" key="4">
    <source>
        <dbReference type="Proteomes" id="UP000660265"/>
    </source>
</evidence>
<feature type="domain" description="DUF58" evidence="2">
    <location>
        <begin position="47"/>
        <end position="266"/>
    </location>
</feature>
<dbReference type="RefSeq" id="WP_189109284.1">
    <property type="nucleotide sequence ID" value="NZ_BMMV01000014.1"/>
</dbReference>
<dbReference type="PANTHER" id="PTHR33608">
    <property type="entry name" value="BLL2464 PROTEIN"/>
    <property type="match status" value="1"/>
</dbReference>
<accession>A0ABQ2EDB0</accession>
<gene>
    <name evidence="3" type="ORF">GCM10011583_44470</name>
</gene>
<comment type="caution">
    <text evidence="3">The sequence shown here is derived from an EMBL/GenBank/DDBJ whole genome shotgun (WGS) entry which is preliminary data.</text>
</comment>
<organism evidence="3 4">
    <name type="scientific">Streptomyces camponoticapitis</name>
    <dbReference type="NCBI Taxonomy" id="1616125"/>
    <lineage>
        <taxon>Bacteria</taxon>
        <taxon>Bacillati</taxon>
        <taxon>Actinomycetota</taxon>
        <taxon>Actinomycetes</taxon>
        <taxon>Kitasatosporales</taxon>
        <taxon>Streptomycetaceae</taxon>
        <taxon>Streptomyces</taxon>
    </lineage>
</organism>
<dbReference type="Proteomes" id="UP000660265">
    <property type="component" value="Unassembled WGS sequence"/>
</dbReference>
<evidence type="ECO:0000259" key="2">
    <source>
        <dbReference type="Pfam" id="PF01882"/>
    </source>
</evidence>
<dbReference type="Pfam" id="PF01882">
    <property type="entry name" value="DUF58"/>
    <property type="match status" value="1"/>
</dbReference>
<evidence type="ECO:0000256" key="1">
    <source>
        <dbReference type="SAM" id="MobiDB-lite"/>
    </source>
</evidence>
<feature type="region of interest" description="Disordered" evidence="1">
    <location>
        <begin position="27"/>
        <end position="48"/>
    </location>
</feature>
<name>A0ABQ2EDB0_9ACTN</name>
<dbReference type="EMBL" id="BMMV01000014">
    <property type="protein sequence ID" value="GGK07741.1"/>
    <property type="molecule type" value="Genomic_DNA"/>
</dbReference>
<dbReference type="InterPro" id="IPR002881">
    <property type="entry name" value="DUF58"/>
</dbReference>
<evidence type="ECO:0000313" key="3">
    <source>
        <dbReference type="EMBL" id="GGK07741.1"/>
    </source>
</evidence>
<protein>
    <recommendedName>
        <fullName evidence="2">DUF58 domain-containing protein</fullName>
    </recommendedName>
</protein>
<feature type="region of interest" description="Disordered" evidence="1">
    <location>
        <begin position="300"/>
        <end position="336"/>
    </location>
</feature>
<proteinExistence type="predicted"/>
<feature type="compositionally biased region" description="Gly residues" evidence="1">
    <location>
        <begin position="306"/>
        <end position="336"/>
    </location>
</feature>
<keyword evidence="4" id="KW-1185">Reference proteome</keyword>